<dbReference type="Gene3D" id="2.115.10.20">
    <property type="entry name" value="Glycosyl hydrolase domain, family 43"/>
    <property type="match status" value="3"/>
</dbReference>
<reference evidence="3" key="2">
    <citation type="submission" date="2025-08" db="UniProtKB">
        <authorList>
            <consortium name="RefSeq"/>
        </authorList>
    </citation>
    <scope>IDENTIFICATION</scope>
    <source>
        <tissue evidence="3">Leaf</tissue>
    </source>
</reference>
<sequence length="473" mass="52289">MDSATFHVLASTHQQAWAPMTRPDIVTPGSCPSRRSLPVFRPQDLRVSNSRRTSRHLQFVRCSMRTGVNSNSPRNKNPAVEVDPASKTRRLAGGPPPDRATTSTSSRGLVLDLGPVDSWDCAEIGSPVVKRYIGDNEERWYMWYHGRSISEEGTDRDLIGLATSSNGIHWSRGEGRVIRSCGDAGMVMECRDNWWAFDTESIRPSELVVMSSPMYSSVYWLYYTGYSSDEVDFRVESTSLPLSNPVRSLLGEERKILRSLPGLACSQDGRHWARIEGDHHSGALLDVGSGNEWDSLFIAGAQVVMHSSDDLRMYYHSFDREKGRYAVGFARSRDGIRWVKCGKITMGGGLSSSFDELGVKNARVVRNAGDGTYLMAYEAVAADGRTSIAMAASEDGLRNWRRLQEGPALEASATDGWDNWAVGSPCLVPMEGQEDKWRMYYAGIGLGGRTGIGMAISEGSDARSFRRWSGISL</sequence>
<dbReference type="InterPro" id="IPR023296">
    <property type="entry name" value="Glyco_hydro_beta-prop_sf"/>
</dbReference>
<evidence type="ECO:0000256" key="1">
    <source>
        <dbReference type="SAM" id="MobiDB-lite"/>
    </source>
</evidence>
<dbReference type="PANTHER" id="PTHR35279">
    <property type="match status" value="1"/>
</dbReference>
<accession>A0A6P8CRA6</accession>
<dbReference type="SUPFAM" id="SSF75005">
    <property type="entry name" value="Arabinanase/levansucrase/invertase"/>
    <property type="match status" value="3"/>
</dbReference>
<reference evidence="2" key="1">
    <citation type="journal article" date="2020" name="Plant Biotechnol. J.">
        <title>The pomegranate (Punica granatum L.) draft genome dissects genetic divergence between soft- and hard-seeded cultivars.</title>
        <authorList>
            <person name="Luo X."/>
            <person name="Li H."/>
            <person name="Wu Z."/>
            <person name="Yao W."/>
            <person name="Zhao P."/>
            <person name="Cao D."/>
            <person name="Yu H."/>
            <person name="Li K."/>
            <person name="Poudel K."/>
            <person name="Zhao D."/>
            <person name="Zhang F."/>
            <person name="Xia X."/>
            <person name="Chen L."/>
            <person name="Wang Q."/>
            <person name="Jing D."/>
            <person name="Cao S."/>
        </authorList>
    </citation>
    <scope>NUCLEOTIDE SEQUENCE [LARGE SCALE GENOMIC DNA]</scope>
    <source>
        <strain evidence="2">cv. Tunisia</strain>
    </source>
</reference>
<dbReference type="GeneID" id="116199840"/>
<feature type="region of interest" description="Disordered" evidence="1">
    <location>
        <begin position="63"/>
        <end position="106"/>
    </location>
</feature>
<proteinExistence type="predicted"/>
<protein>
    <submittedName>
        <fullName evidence="3">Uncharacterized protein LOC116199840</fullName>
    </submittedName>
</protein>
<name>A0A6P8CRA6_PUNGR</name>
<evidence type="ECO:0000313" key="3">
    <source>
        <dbReference type="RefSeq" id="XP_031386250.1"/>
    </source>
</evidence>
<evidence type="ECO:0000313" key="2">
    <source>
        <dbReference type="Proteomes" id="UP000515151"/>
    </source>
</evidence>
<dbReference type="AlphaFoldDB" id="A0A6P8CRA6"/>
<keyword evidence="2" id="KW-1185">Reference proteome</keyword>
<dbReference type="OrthoDB" id="3510at2759"/>
<dbReference type="RefSeq" id="XP_031386250.1">
    <property type="nucleotide sequence ID" value="XM_031530390.1"/>
</dbReference>
<gene>
    <name evidence="3" type="primary">LOC116199840</name>
</gene>
<dbReference type="Proteomes" id="UP000515151">
    <property type="component" value="Chromosome 3"/>
</dbReference>
<feature type="compositionally biased region" description="Polar residues" evidence="1">
    <location>
        <begin position="66"/>
        <end position="75"/>
    </location>
</feature>
<organism evidence="2 3">
    <name type="scientific">Punica granatum</name>
    <name type="common">Pomegranate</name>
    <dbReference type="NCBI Taxonomy" id="22663"/>
    <lineage>
        <taxon>Eukaryota</taxon>
        <taxon>Viridiplantae</taxon>
        <taxon>Streptophyta</taxon>
        <taxon>Embryophyta</taxon>
        <taxon>Tracheophyta</taxon>
        <taxon>Spermatophyta</taxon>
        <taxon>Magnoliopsida</taxon>
        <taxon>eudicotyledons</taxon>
        <taxon>Gunneridae</taxon>
        <taxon>Pentapetalae</taxon>
        <taxon>rosids</taxon>
        <taxon>malvids</taxon>
        <taxon>Myrtales</taxon>
        <taxon>Lythraceae</taxon>
        <taxon>Punica</taxon>
    </lineage>
</organism>
<dbReference type="PANTHER" id="PTHR35279:SF3">
    <property type="entry name" value="GLYCOSYL HYDROLASE FAMILY 32 N-TERMINAL DOMAIN-CONTAINING PROTEIN"/>
    <property type="match status" value="1"/>
</dbReference>